<dbReference type="AlphaFoldDB" id="A0ABD3MXA5"/>
<keyword evidence="1" id="KW-0175">Coiled coil</keyword>
<reference evidence="2 3" key="1">
    <citation type="submission" date="2024-10" db="EMBL/GenBank/DDBJ databases">
        <title>Updated reference genomes for cyclostephanoid diatoms.</title>
        <authorList>
            <person name="Roberts W.R."/>
            <person name="Alverson A.J."/>
        </authorList>
    </citation>
    <scope>NUCLEOTIDE SEQUENCE [LARGE SCALE GENOMIC DNA]</scope>
    <source>
        <strain evidence="2 3">AJA010-31</strain>
    </source>
</reference>
<protein>
    <submittedName>
        <fullName evidence="2">Uncharacterized protein</fullName>
    </submittedName>
</protein>
<gene>
    <name evidence="2" type="ORF">ACHAWO_008270</name>
</gene>
<name>A0ABD3MXA5_9STRA</name>
<keyword evidence="3" id="KW-1185">Reference proteome</keyword>
<accession>A0ABD3MXA5</accession>
<organism evidence="2 3">
    <name type="scientific">Cyclotella atomus</name>
    <dbReference type="NCBI Taxonomy" id="382360"/>
    <lineage>
        <taxon>Eukaryota</taxon>
        <taxon>Sar</taxon>
        <taxon>Stramenopiles</taxon>
        <taxon>Ochrophyta</taxon>
        <taxon>Bacillariophyta</taxon>
        <taxon>Coscinodiscophyceae</taxon>
        <taxon>Thalassiosirophycidae</taxon>
        <taxon>Stephanodiscales</taxon>
        <taxon>Stephanodiscaceae</taxon>
        <taxon>Cyclotella</taxon>
    </lineage>
</organism>
<evidence type="ECO:0000313" key="3">
    <source>
        <dbReference type="Proteomes" id="UP001530400"/>
    </source>
</evidence>
<sequence>MVDRHPPQEILIKMQPVVMSASAVPASGIEAKAPAPKMAQQPQPDLTVEKIKADIEKIDNNFPRVPPGAQMQTLTDTEFIKLVMATNEYEKERVFNLITALQAQLKEHQSLLERLDQSEAERKKFVERNVQLEEENAEKIKSIEDQEERLQSLEGEVIRLKLDLANEKGMVDYANLTVHQLSVRNKSLESENHELMNRLSTCVENEGEVVRTDFQYRQSSKASKALLSVGKGRRLTGLSGELVSSTRTAFTEASTASASSQVSGFSDGFLYRSITQSNSQIKNIRSTSVMTESSEESHTDCIPERNLINMTRRWVSEKVMRPNESRENKFGYY</sequence>
<dbReference type="Proteomes" id="UP001530400">
    <property type="component" value="Unassembled WGS sequence"/>
</dbReference>
<evidence type="ECO:0000256" key="1">
    <source>
        <dbReference type="SAM" id="Coils"/>
    </source>
</evidence>
<comment type="caution">
    <text evidence="2">The sequence shown here is derived from an EMBL/GenBank/DDBJ whole genome shotgun (WGS) entry which is preliminary data.</text>
</comment>
<feature type="coiled-coil region" evidence="1">
    <location>
        <begin position="98"/>
        <end position="205"/>
    </location>
</feature>
<evidence type="ECO:0000313" key="2">
    <source>
        <dbReference type="EMBL" id="KAL3766596.1"/>
    </source>
</evidence>
<dbReference type="EMBL" id="JALLPJ020001383">
    <property type="protein sequence ID" value="KAL3766596.1"/>
    <property type="molecule type" value="Genomic_DNA"/>
</dbReference>
<proteinExistence type="predicted"/>